<evidence type="ECO:0000313" key="2">
    <source>
        <dbReference type="EMBL" id="SDI23999.1"/>
    </source>
</evidence>
<dbReference type="OrthoDB" id="973965at2"/>
<dbReference type="EMBL" id="FNCZ01000008">
    <property type="protein sequence ID" value="SDI23999.1"/>
    <property type="molecule type" value="Genomic_DNA"/>
</dbReference>
<dbReference type="Proteomes" id="UP000199492">
    <property type="component" value="Unassembled WGS sequence"/>
</dbReference>
<gene>
    <name evidence="2" type="ORF">SAMN04489796_108120</name>
</gene>
<feature type="chain" id="PRO_5011523625" description="Carboxypeptidase regulatory-like domain-containing protein" evidence="1">
    <location>
        <begin position="24"/>
        <end position="583"/>
    </location>
</feature>
<protein>
    <recommendedName>
        <fullName evidence="4">Carboxypeptidase regulatory-like domain-containing protein</fullName>
    </recommendedName>
</protein>
<feature type="signal peptide" evidence="1">
    <location>
        <begin position="1"/>
        <end position="23"/>
    </location>
</feature>
<accession>A0A1G8IYI1</accession>
<sequence length="583" mass="62170">MKTRQAISKISLALVLVFSVLFTSCEKEEGIDIPSGNGNNEIGAIDQGINIQRDFMGKIVDESSMPLSNVSIAIGNKVASTDANGVFMISNAQVKERQAYVIAEKAGFITGLKTVVPTEGISNVQIMLVAKNLTGSVSSGANSEVSLTNGAKVKFDGAFKDEDGNAYAGNVDVYMYHLDPAHANVYDVMPGNLQAINSNDDEQLLETYGMLNVELKGESGQTLNIADGHVAEIHMPLDPAQSGIAPSTIPLWHFDEVNGYWVEDGEADLIGGVYIGDVSHFSWWNCDAQFPTVSFCLNVVDDTNTPISNVKVTLGRAGEVYPRQGFSNVNGEICGLIPANETITLTAYDQCGAVVFSTIIGPFSTDTNYGDIVLSGAVTEVISGNLVNCSNANVTDGYVNLNYGNQEAFVEVTNGAFAMNIIKCTSINTFSLEGIDYDALQSTTVLPFNLSTPNVGSIMACSAVTEFISVQVDSDPAEYLLIDLYAYQEGPVNGMFVVSSQSEDGSIGVGGDTTTSGTYTTPDFWVQSSMLDMDYNAPDTLQFTISNFGPIGGYVDMTITGTYTDTSGVVKNLAITIHVLRDS</sequence>
<reference evidence="3" key="1">
    <citation type="submission" date="2016-10" db="EMBL/GenBank/DDBJ databases">
        <authorList>
            <person name="Varghese N."/>
            <person name="Submissions S."/>
        </authorList>
    </citation>
    <scope>NUCLEOTIDE SEQUENCE [LARGE SCALE GENOMIC DNA]</scope>
    <source>
        <strain evidence="3">DSM 15363</strain>
    </source>
</reference>
<dbReference type="PROSITE" id="PS51257">
    <property type="entry name" value="PROKAR_LIPOPROTEIN"/>
    <property type="match status" value="1"/>
</dbReference>
<keyword evidence="1" id="KW-0732">Signal</keyword>
<evidence type="ECO:0008006" key="4">
    <source>
        <dbReference type="Google" id="ProtNLM"/>
    </source>
</evidence>
<dbReference type="AlphaFoldDB" id="A0A1G8IYI1"/>
<dbReference type="STRING" id="262004.SAMN04489796_108120"/>
<name>A0A1G8IYI1_9FLAO</name>
<evidence type="ECO:0000313" key="3">
    <source>
        <dbReference type="Proteomes" id="UP000199492"/>
    </source>
</evidence>
<proteinExistence type="predicted"/>
<dbReference type="RefSeq" id="WP_092469896.1">
    <property type="nucleotide sequence ID" value="NZ_FNCZ01000008.1"/>
</dbReference>
<keyword evidence="3" id="KW-1185">Reference proteome</keyword>
<evidence type="ECO:0000256" key="1">
    <source>
        <dbReference type="SAM" id="SignalP"/>
    </source>
</evidence>
<dbReference type="SUPFAM" id="SSF49464">
    <property type="entry name" value="Carboxypeptidase regulatory domain-like"/>
    <property type="match status" value="1"/>
</dbReference>
<dbReference type="InterPro" id="IPR008969">
    <property type="entry name" value="CarboxyPept-like_regulatory"/>
</dbReference>
<organism evidence="2 3">
    <name type="scientific">Winogradskyella thalassocola</name>
    <dbReference type="NCBI Taxonomy" id="262004"/>
    <lineage>
        <taxon>Bacteria</taxon>
        <taxon>Pseudomonadati</taxon>
        <taxon>Bacteroidota</taxon>
        <taxon>Flavobacteriia</taxon>
        <taxon>Flavobacteriales</taxon>
        <taxon>Flavobacteriaceae</taxon>
        <taxon>Winogradskyella</taxon>
    </lineage>
</organism>